<dbReference type="Gene3D" id="1.20.1440.20">
    <property type="entry name" value="LemA-like domain"/>
    <property type="match status" value="1"/>
</dbReference>
<dbReference type="PANTHER" id="PTHR34478">
    <property type="entry name" value="PROTEIN LEMA"/>
    <property type="match status" value="1"/>
</dbReference>
<evidence type="ECO:0000256" key="6">
    <source>
        <dbReference type="SAM" id="Phobius"/>
    </source>
</evidence>
<name>A0AA36MMN4_9DINO</name>
<dbReference type="GO" id="GO:0016020">
    <property type="term" value="C:membrane"/>
    <property type="evidence" value="ECO:0007669"/>
    <property type="project" value="UniProtKB-SubCell"/>
</dbReference>
<evidence type="ECO:0000256" key="4">
    <source>
        <dbReference type="ARBA" id="ARBA00022989"/>
    </source>
</evidence>
<keyword evidence="3 6" id="KW-0812">Transmembrane</keyword>
<evidence type="ECO:0008006" key="9">
    <source>
        <dbReference type="Google" id="ProtNLM"/>
    </source>
</evidence>
<keyword evidence="4 6" id="KW-1133">Transmembrane helix</keyword>
<feature type="transmembrane region" description="Helical" evidence="6">
    <location>
        <begin position="6"/>
        <end position="25"/>
    </location>
</feature>
<evidence type="ECO:0000256" key="3">
    <source>
        <dbReference type="ARBA" id="ARBA00022692"/>
    </source>
</evidence>
<dbReference type="InterPro" id="IPR007156">
    <property type="entry name" value="MamQ_LemA"/>
</dbReference>
<dbReference type="EMBL" id="CAUJNA010000154">
    <property type="protein sequence ID" value="CAJ1372752.1"/>
    <property type="molecule type" value="Genomic_DNA"/>
</dbReference>
<dbReference type="PANTHER" id="PTHR34478:SF2">
    <property type="entry name" value="MEMBRANE PROTEIN"/>
    <property type="match status" value="1"/>
</dbReference>
<evidence type="ECO:0000313" key="7">
    <source>
        <dbReference type="EMBL" id="CAJ1372752.1"/>
    </source>
</evidence>
<reference evidence="7" key="1">
    <citation type="submission" date="2023-08" db="EMBL/GenBank/DDBJ databases">
        <authorList>
            <person name="Chen Y."/>
            <person name="Shah S."/>
            <person name="Dougan E. K."/>
            <person name="Thang M."/>
            <person name="Chan C."/>
        </authorList>
    </citation>
    <scope>NUCLEOTIDE SEQUENCE</scope>
</reference>
<comment type="subcellular location">
    <subcellularLocation>
        <location evidence="1">Membrane</location>
        <topology evidence="1">Single-pass membrane protein</topology>
    </subcellularLocation>
</comment>
<proteinExistence type="inferred from homology"/>
<evidence type="ECO:0000256" key="5">
    <source>
        <dbReference type="ARBA" id="ARBA00023136"/>
    </source>
</evidence>
<accession>A0AA36MMN4</accession>
<organism evidence="7 8">
    <name type="scientific">Effrenium voratum</name>
    <dbReference type="NCBI Taxonomy" id="2562239"/>
    <lineage>
        <taxon>Eukaryota</taxon>
        <taxon>Sar</taxon>
        <taxon>Alveolata</taxon>
        <taxon>Dinophyceae</taxon>
        <taxon>Suessiales</taxon>
        <taxon>Symbiodiniaceae</taxon>
        <taxon>Effrenium</taxon>
    </lineage>
</organism>
<keyword evidence="5 6" id="KW-0472">Membrane</keyword>
<comment type="similarity">
    <text evidence="2">Belongs to the LemA family.</text>
</comment>
<keyword evidence="8" id="KW-1185">Reference proteome</keyword>
<dbReference type="Pfam" id="PF04011">
    <property type="entry name" value="LemA"/>
    <property type="match status" value="1"/>
</dbReference>
<sequence>MDSTWIFLIIIGVVAAIGYSLYVSVIQKRNRARNAFSTIDVQLKKRHDLIPNVLKIAKETMKQEMSLIEEVTRLRTATETPTDTDDPDAIKSRLEAESGLAQSMRQLFAVAENYPEPRFVEAMKTAQETYQEVEGHISAARRFYNSAVEDLQNAVEIWPSSTIAALAGVKAMPFFEIDEMERKPIDADDILSG</sequence>
<gene>
    <name evidence="7" type="ORF">EVOR1521_LOCUS2761</name>
</gene>
<evidence type="ECO:0000256" key="1">
    <source>
        <dbReference type="ARBA" id="ARBA00004167"/>
    </source>
</evidence>
<dbReference type="AlphaFoldDB" id="A0AA36MMN4"/>
<evidence type="ECO:0000313" key="8">
    <source>
        <dbReference type="Proteomes" id="UP001178507"/>
    </source>
</evidence>
<comment type="caution">
    <text evidence="7">The sequence shown here is derived from an EMBL/GenBank/DDBJ whole genome shotgun (WGS) entry which is preliminary data.</text>
</comment>
<dbReference type="SUPFAM" id="SSF140478">
    <property type="entry name" value="LemA-like"/>
    <property type="match status" value="1"/>
</dbReference>
<evidence type="ECO:0000256" key="2">
    <source>
        <dbReference type="ARBA" id="ARBA00008854"/>
    </source>
</evidence>
<dbReference type="Proteomes" id="UP001178507">
    <property type="component" value="Unassembled WGS sequence"/>
</dbReference>
<dbReference type="InterPro" id="IPR023353">
    <property type="entry name" value="LemA-like_dom_sf"/>
</dbReference>
<protein>
    <recommendedName>
        <fullName evidence="9">LemA family protein</fullName>
    </recommendedName>
</protein>